<evidence type="ECO:0000256" key="3">
    <source>
        <dbReference type="SAM" id="SignalP"/>
    </source>
</evidence>
<name>A0ABR4FZ36_9EURO</name>
<dbReference type="InterPro" id="IPR036380">
    <property type="entry name" value="Isochorismatase-like_sf"/>
</dbReference>
<evidence type="ECO:0000256" key="1">
    <source>
        <dbReference type="ARBA" id="ARBA00006336"/>
    </source>
</evidence>
<dbReference type="InterPro" id="IPR000868">
    <property type="entry name" value="Isochorismatase-like_dom"/>
</dbReference>
<proteinExistence type="inferred from homology"/>
<evidence type="ECO:0000256" key="2">
    <source>
        <dbReference type="ARBA" id="ARBA00022801"/>
    </source>
</evidence>
<keyword evidence="3" id="KW-0732">Signal</keyword>
<dbReference type="Gene3D" id="3.40.50.850">
    <property type="entry name" value="Isochorismatase-like"/>
    <property type="match status" value="1"/>
</dbReference>
<comment type="caution">
    <text evidence="5">The sequence shown here is derived from an EMBL/GenBank/DDBJ whole genome shotgun (WGS) entry which is preliminary data.</text>
</comment>
<evidence type="ECO:0000313" key="6">
    <source>
        <dbReference type="Proteomes" id="UP001610563"/>
    </source>
</evidence>
<sequence>MHLTRTLLFSLALPFLASCASSTSKPLSFGQNYAVLNLDLINGVVAPLANTTEGKKWINSTATWIDAVHAQSPPPLSIYTRIYYSSVATPELSPSIPFYQVAAAFGNLTEESPVSEIYPAFAPSSSGDDSRDVVLRKSRYYAGDGNSLEEILRTRWVEKVILSGLSTSGVLLSTAYRLFDLDYFVYVISDNTIQPSSPTTKKTILEDILPRLPVTVISLEEALEALENSGPAKW</sequence>
<dbReference type="PANTHER" id="PTHR43540:SF1">
    <property type="entry name" value="ISOCHORISMATASE HYDROLASE"/>
    <property type="match status" value="1"/>
</dbReference>
<feature type="chain" id="PRO_5045248800" evidence="3">
    <location>
        <begin position="23"/>
        <end position="234"/>
    </location>
</feature>
<dbReference type="SUPFAM" id="SSF52499">
    <property type="entry name" value="Isochorismatase-like hydrolases"/>
    <property type="match status" value="1"/>
</dbReference>
<dbReference type="PROSITE" id="PS51257">
    <property type="entry name" value="PROKAR_LIPOPROTEIN"/>
    <property type="match status" value="1"/>
</dbReference>
<protein>
    <submittedName>
        <fullName evidence="5">Isochorismatase-like protein</fullName>
    </submittedName>
</protein>
<dbReference type="Proteomes" id="UP001610563">
    <property type="component" value="Unassembled WGS sequence"/>
</dbReference>
<organism evidence="5 6">
    <name type="scientific">Aspergillus keveii</name>
    <dbReference type="NCBI Taxonomy" id="714993"/>
    <lineage>
        <taxon>Eukaryota</taxon>
        <taxon>Fungi</taxon>
        <taxon>Dikarya</taxon>
        <taxon>Ascomycota</taxon>
        <taxon>Pezizomycotina</taxon>
        <taxon>Eurotiomycetes</taxon>
        <taxon>Eurotiomycetidae</taxon>
        <taxon>Eurotiales</taxon>
        <taxon>Aspergillaceae</taxon>
        <taxon>Aspergillus</taxon>
        <taxon>Aspergillus subgen. Nidulantes</taxon>
    </lineage>
</organism>
<reference evidence="5 6" key="1">
    <citation type="submission" date="2024-07" db="EMBL/GenBank/DDBJ databases">
        <title>Section-level genome sequencing and comparative genomics of Aspergillus sections Usti and Cavernicolus.</title>
        <authorList>
            <consortium name="Lawrence Berkeley National Laboratory"/>
            <person name="Nybo J.L."/>
            <person name="Vesth T.C."/>
            <person name="Theobald S."/>
            <person name="Frisvad J.C."/>
            <person name="Larsen T.O."/>
            <person name="Kjaerboelling I."/>
            <person name="Rothschild-Mancinelli K."/>
            <person name="Lyhne E.K."/>
            <person name="Kogle M.E."/>
            <person name="Barry K."/>
            <person name="Clum A."/>
            <person name="Na H."/>
            <person name="Ledsgaard L."/>
            <person name="Lin J."/>
            <person name="Lipzen A."/>
            <person name="Kuo A."/>
            <person name="Riley R."/>
            <person name="Mondo S."/>
            <person name="Labutti K."/>
            <person name="Haridas S."/>
            <person name="Pangalinan J."/>
            <person name="Salamov A.A."/>
            <person name="Simmons B.A."/>
            <person name="Magnuson J.K."/>
            <person name="Chen J."/>
            <person name="Drula E."/>
            <person name="Henrissat B."/>
            <person name="Wiebenga A."/>
            <person name="Lubbers R.J."/>
            <person name="Gomes A.C."/>
            <person name="Makela M.R."/>
            <person name="Stajich J."/>
            <person name="Grigoriev I.V."/>
            <person name="Mortensen U.H."/>
            <person name="De Vries R.P."/>
            <person name="Baker S.E."/>
            <person name="Andersen M.R."/>
        </authorList>
    </citation>
    <scope>NUCLEOTIDE SEQUENCE [LARGE SCALE GENOMIC DNA]</scope>
    <source>
        <strain evidence="5 6">CBS 209.92</strain>
    </source>
</reference>
<feature type="signal peptide" evidence="3">
    <location>
        <begin position="1"/>
        <end position="22"/>
    </location>
</feature>
<accession>A0ABR4FZ36</accession>
<feature type="domain" description="Isochorismatase-like" evidence="4">
    <location>
        <begin position="34"/>
        <end position="208"/>
    </location>
</feature>
<dbReference type="EMBL" id="JBFTWV010000078">
    <property type="protein sequence ID" value="KAL2788529.1"/>
    <property type="molecule type" value="Genomic_DNA"/>
</dbReference>
<keyword evidence="6" id="KW-1185">Reference proteome</keyword>
<evidence type="ECO:0000313" key="5">
    <source>
        <dbReference type="EMBL" id="KAL2788529.1"/>
    </source>
</evidence>
<dbReference type="InterPro" id="IPR050272">
    <property type="entry name" value="Isochorismatase-like_hydrls"/>
</dbReference>
<evidence type="ECO:0000259" key="4">
    <source>
        <dbReference type="Pfam" id="PF00857"/>
    </source>
</evidence>
<dbReference type="Pfam" id="PF00857">
    <property type="entry name" value="Isochorismatase"/>
    <property type="match status" value="1"/>
</dbReference>
<keyword evidence="2" id="KW-0378">Hydrolase</keyword>
<dbReference type="PANTHER" id="PTHR43540">
    <property type="entry name" value="PEROXYUREIDOACRYLATE/UREIDOACRYLATE AMIDOHYDROLASE-RELATED"/>
    <property type="match status" value="1"/>
</dbReference>
<comment type="similarity">
    <text evidence="1">Belongs to the isochorismatase family.</text>
</comment>
<gene>
    <name evidence="5" type="ORF">BJX66DRAFT_254581</name>
</gene>